<protein>
    <submittedName>
        <fullName evidence="5">NAD(P)/FAD-dependent oxidoreductase</fullName>
    </submittedName>
</protein>
<reference evidence="5 6" key="1">
    <citation type="submission" date="2022-08" db="EMBL/GenBank/DDBJ databases">
        <title>novel species in genus Aeromicrobium.</title>
        <authorList>
            <person name="Ye L."/>
        </authorList>
    </citation>
    <scope>NUCLEOTIDE SEQUENCE [LARGE SCALE GENOMIC DNA]</scope>
    <source>
        <strain evidence="6">zg-Y1379</strain>
    </source>
</reference>
<accession>A0ABY5MBK0</accession>
<evidence type="ECO:0000256" key="4">
    <source>
        <dbReference type="ARBA" id="ARBA00023002"/>
    </source>
</evidence>
<dbReference type="PANTHER" id="PTHR42877:SF4">
    <property type="entry name" value="FAD_NAD(P)-BINDING DOMAIN-CONTAINING PROTEIN-RELATED"/>
    <property type="match status" value="1"/>
</dbReference>
<gene>
    <name evidence="5" type="ORF">NQV15_03985</name>
</gene>
<dbReference type="Gene3D" id="3.50.50.60">
    <property type="entry name" value="FAD/NAD(P)-binding domain"/>
    <property type="match status" value="2"/>
</dbReference>
<dbReference type="InterPro" id="IPR020946">
    <property type="entry name" value="Flavin_mOase-like"/>
</dbReference>
<dbReference type="RefSeq" id="WP_232398308.1">
    <property type="nucleotide sequence ID" value="NZ_CP102173.1"/>
</dbReference>
<keyword evidence="3" id="KW-0274">FAD</keyword>
<name>A0ABY5MBK0_9ACTN</name>
<sequence length="498" mass="55095">MSMTDTGRRRDKASSGAPWPRICIVGGGLGGIGTAVKLRQAGYEQFTIFESSSGPGGTWHTNRYPGCEVDTSSKGYSFSFMDYPWSSTHARQPELLGYAEAMIERFNLRDRFRFNTRVVEARWDDGRGAYSVILESGETLEFDVLVSAVGMFALPNIPQWPGMESFGGEMFHSSQWPESIDLSGKRVAVVGTGSTASQIVPEVAQVAETVKVFQRQPGWILPKPVRTFDDAEKRRIGRRRLRRKARRALMFWEYGVAAKGFTVGSRQHRKMTGIALEYLDSAVTDPVIRQALTPSYPFGCKRPIKTSGFLESFNRSDVELVAQSVTAVSPSGLIDSAGKEHPLDAVIIATGFHASKYLATLPVYGLDGVELQEAWDGDPQAFLGITVPRFPNLFILYGPNTNGGGPITSQIERQIEFTVRAIRRAEKLGRHTILTDPSALTSFVAEVDQLNAQVQSAADAGCNNYYVSESGRNVTQWPTSHLRYILALRRGFGRLRFQ</sequence>
<keyword evidence="6" id="KW-1185">Reference proteome</keyword>
<evidence type="ECO:0000313" key="5">
    <source>
        <dbReference type="EMBL" id="UUP14481.1"/>
    </source>
</evidence>
<dbReference type="EMBL" id="CP102173">
    <property type="protein sequence ID" value="UUP14481.1"/>
    <property type="molecule type" value="Genomic_DNA"/>
</dbReference>
<dbReference type="Proteomes" id="UP001316184">
    <property type="component" value="Chromosome"/>
</dbReference>
<evidence type="ECO:0000256" key="2">
    <source>
        <dbReference type="ARBA" id="ARBA00022630"/>
    </source>
</evidence>
<evidence type="ECO:0000256" key="3">
    <source>
        <dbReference type="ARBA" id="ARBA00022827"/>
    </source>
</evidence>
<keyword evidence="2" id="KW-0285">Flavoprotein</keyword>
<dbReference type="PANTHER" id="PTHR42877">
    <property type="entry name" value="L-ORNITHINE N(5)-MONOOXYGENASE-RELATED"/>
    <property type="match status" value="1"/>
</dbReference>
<evidence type="ECO:0000313" key="6">
    <source>
        <dbReference type="Proteomes" id="UP001316184"/>
    </source>
</evidence>
<comment type="similarity">
    <text evidence="1">Belongs to the FAD-binding monooxygenase family.</text>
</comment>
<dbReference type="InterPro" id="IPR036188">
    <property type="entry name" value="FAD/NAD-bd_sf"/>
</dbReference>
<proteinExistence type="inferred from homology"/>
<dbReference type="SUPFAM" id="SSF51905">
    <property type="entry name" value="FAD/NAD(P)-binding domain"/>
    <property type="match status" value="2"/>
</dbReference>
<organism evidence="5 6">
    <name type="scientific">Aeromicrobium wangtongii</name>
    <dbReference type="NCBI Taxonomy" id="2969247"/>
    <lineage>
        <taxon>Bacteria</taxon>
        <taxon>Bacillati</taxon>
        <taxon>Actinomycetota</taxon>
        <taxon>Actinomycetes</taxon>
        <taxon>Propionibacteriales</taxon>
        <taxon>Nocardioidaceae</taxon>
        <taxon>Aeromicrobium</taxon>
    </lineage>
</organism>
<keyword evidence="4" id="KW-0560">Oxidoreductase</keyword>
<dbReference type="Pfam" id="PF00743">
    <property type="entry name" value="FMO-like"/>
    <property type="match status" value="1"/>
</dbReference>
<dbReference type="InterPro" id="IPR051209">
    <property type="entry name" value="FAD-bind_Monooxygenase_sf"/>
</dbReference>
<evidence type="ECO:0000256" key="1">
    <source>
        <dbReference type="ARBA" id="ARBA00010139"/>
    </source>
</evidence>
<dbReference type="PRINTS" id="PR00419">
    <property type="entry name" value="ADXRDTASE"/>
</dbReference>